<sequence>MTDDAWIQTISGRKFPVGEPDPEQIDIEDIAHALSLLVRFNGHCTRFYSVAEHSVHVSHEVAPELALIGLLHDAAEAYLGDVPSPLKKQLSQFSEFEHKMELAIGECFGVDASLFSCKELKRADI</sequence>
<keyword evidence="2" id="KW-1185">Reference proteome</keyword>
<dbReference type="Gene3D" id="1.10.3210.10">
    <property type="entry name" value="Hypothetical protein af1432"/>
    <property type="match status" value="1"/>
</dbReference>
<evidence type="ECO:0008006" key="3">
    <source>
        <dbReference type="Google" id="ProtNLM"/>
    </source>
</evidence>
<name>A0ABS5HTG7_9RHOB</name>
<protein>
    <recommendedName>
        <fullName evidence="3">Phosphohydrolase</fullName>
    </recommendedName>
</protein>
<evidence type="ECO:0000313" key="1">
    <source>
        <dbReference type="EMBL" id="MBR9652087.1"/>
    </source>
</evidence>
<gene>
    <name evidence="1" type="ORF">IT775_13260</name>
</gene>
<dbReference type="EMBL" id="JADMKU010000012">
    <property type="protein sequence ID" value="MBR9652087.1"/>
    <property type="molecule type" value="Genomic_DNA"/>
</dbReference>
<reference evidence="1 2" key="1">
    <citation type="journal article" date="2021" name="Arch. Microbiol.">
        <title>Thalassobius aquimarinus sp. nov., isolated from the Sea of Japan seashore.</title>
        <authorList>
            <person name="Kurilenko V.V."/>
            <person name="Romanenko L.A."/>
            <person name="Chernysheva N.Y."/>
            <person name="Velansky P.V."/>
            <person name="Tekutyeva L.A."/>
            <person name="Isaeva M.P."/>
            <person name="Mikhailov V.V."/>
        </authorList>
    </citation>
    <scope>NUCLEOTIDE SEQUENCE [LARGE SCALE GENOMIC DNA]</scope>
    <source>
        <strain evidence="1 2">KMM 8518</strain>
    </source>
</reference>
<proteinExistence type="predicted"/>
<dbReference type="RefSeq" id="WP_212701609.1">
    <property type="nucleotide sequence ID" value="NZ_JADMKU010000012.1"/>
</dbReference>
<dbReference type="Proteomes" id="UP001195941">
    <property type="component" value="Unassembled WGS sequence"/>
</dbReference>
<comment type="caution">
    <text evidence="1">The sequence shown here is derived from an EMBL/GenBank/DDBJ whole genome shotgun (WGS) entry which is preliminary data.</text>
</comment>
<evidence type="ECO:0000313" key="2">
    <source>
        <dbReference type="Proteomes" id="UP001195941"/>
    </source>
</evidence>
<organism evidence="1 2">
    <name type="scientific">Thalassovita aquimarina</name>
    <dbReference type="NCBI Taxonomy" id="2785917"/>
    <lineage>
        <taxon>Bacteria</taxon>
        <taxon>Pseudomonadati</taxon>
        <taxon>Pseudomonadota</taxon>
        <taxon>Alphaproteobacteria</taxon>
        <taxon>Rhodobacterales</taxon>
        <taxon>Roseobacteraceae</taxon>
        <taxon>Thalassovita</taxon>
    </lineage>
</organism>
<dbReference type="SUPFAM" id="SSF109604">
    <property type="entry name" value="HD-domain/PDEase-like"/>
    <property type="match status" value="1"/>
</dbReference>
<accession>A0ABS5HTG7</accession>